<dbReference type="InterPro" id="IPR007865">
    <property type="entry name" value="Aminopep_P_N"/>
</dbReference>
<dbReference type="GO" id="GO:0070006">
    <property type="term" value="F:metalloaminopeptidase activity"/>
    <property type="evidence" value="ECO:0007669"/>
    <property type="project" value="InterPro"/>
</dbReference>
<sequence>MLRSAVDLLGKQWSRVLTKNNSKYTRTLTSTHTLTRACKSYASTTTSSQADSVTTASSSKEAPALDIHLGQPASWTHAHLVNTNELTPMVTFDEYKHRRRALMDSLPANSCVILPGHATSLMSADIPYPFRQNNDMAYVSGFEEPDSVCIIRTKGNAFSSADDEESLKMALVVPPKDAHSEKWNGARTGTSFAKAHFGADDAYTPPQLVNALDDYLKDVEHIFYEHRTPVHTLFNKTIQTYLAEHKHRIPLVSPTKIVQQLRLYKSESEYRIMKRCGDISSRAFVQTMKATKPGVSEHILDAVMDFECRKEGCKRLAYPPVVAGGNRANTLHYVNNNNIVEDGDLVLIDAGGELYNYAADITRTYPANGKFSPAQKKVYNAVLRTLEDLTSLCRPSQKLSLNVLHEQSRRLLFDELVQLGIITGGQSQSNLKLLNRWYPHHIGHYVGMDVHDLGLISRSETLKEGMVICLEPGLYFAKDDIDVPEEFRGIGIRIEDDLIITSDGYEVLSSGCPKSVDQIEALMSA</sequence>
<dbReference type="Proteomes" id="UP000054560">
    <property type="component" value="Unassembled WGS sequence"/>
</dbReference>
<evidence type="ECO:0000313" key="8">
    <source>
        <dbReference type="Proteomes" id="UP000054560"/>
    </source>
</evidence>
<evidence type="ECO:0000313" key="7">
    <source>
        <dbReference type="EMBL" id="KNC84977.1"/>
    </source>
</evidence>
<dbReference type="InterPro" id="IPR029149">
    <property type="entry name" value="Creatin/AminoP/Spt16_N"/>
</dbReference>
<dbReference type="RefSeq" id="XP_014158879.1">
    <property type="nucleotide sequence ID" value="XM_014303404.1"/>
</dbReference>
<dbReference type="EMBL" id="KQ241728">
    <property type="protein sequence ID" value="KNC84977.1"/>
    <property type="molecule type" value="Genomic_DNA"/>
</dbReference>
<dbReference type="PANTHER" id="PTHR43226:SF4">
    <property type="entry name" value="XAA-PRO AMINOPEPTIDASE 3"/>
    <property type="match status" value="1"/>
</dbReference>
<comment type="similarity">
    <text evidence="2">Belongs to the peptidase M24B family.</text>
</comment>
<comment type="cofactor">
    <cofactor evidence="1">
        <name>Mn(2+)</name>
        <dbReference type="ChEBI" id="CHEBI:29035"/>
    </cofactor>
</comment>
<dbReference type="AlphaFoldDB" id="A0A0L0G7G3"/>
<keyword evidence="3" id="KW-0479">Metal-binding</keyword>
<keyword evidence="4" id="KW-0378">Hydrolase</keyword>
<keyword evidence="5" id="KW-0464">Manganese</keyword>
<dbReference type="InterPro" id="IPR036005">
    <property type="entry name" value="Creatinase/aminopeptidase-like"/>
</dbReference>
<dbReference type="Gene3D" id="3.90.230.10">
    <property type="entry name" value="Creatinase/methionine aminopeptidase superfamily"/>
    <property type="match status" value="1"/>
</dbReference>
<evidence type="ECO:0000256" key="3">
    <source>
        <dbReference type="ARBA" id="ARBA00022723"/>
    </source>
</evidence>
<dbReference type="GO" id="GO:0006508">
    <property type="term" value="P:proteolysis"/>
    <property type="evidence" value="ECO:0007669"/>
    <property type="project" value="TreeGrafter"/>
</dbReference>
<dbReference type="Pfam" id="PF05195">
    <property type="entry name" value="AMP_N"/>
    <property type="match status" value="1"/>
</dbReference>
<dbReference type="Pfam" id="PF00557">
    <property type="entry name" value="Peptidase_M24"/>
    <property type="match status" value="1"/>
</dbReference>
<evidence type="ECO:0000256" key="5">
    <source>
        <dbReference type="ARBA" id="ARBA00023211"/>
    </source>
</evidence>
<dbReference type="OrthoDB" id="4215474at2759"/>
<dbReference type="SUPFAM" id="SSF53092">
    <property type="entry name" value="Creatinase/prolidase N-terminal domain"/>
    <property type="match status" value="1"/>
</dbReference>
<organism evidence="7 8">
    <name type="scientific">Sphaeroforma arctica JP610</name>
    <dbReference type="NCBI Taxonomy" id="667725"/>
    <lineage>
        <taxon>Eukaryota</taxon>
        <taxon>Ichthyosporea</taxon>
        <taxon>Ichthyophonida</taxon>
        <taxon>Sphaeroforma</taxon>
    </lineage>
</organism>
<dbReference type="STRING" id="667725.A0A0L0G7G3"/>
<evidence type="ECO:0000256" key="1">
    <source>
        <dbReference type="ARBA" id="ARBA00001936"/>
    </source>
</evidence>
<dbReference type="InterPro" id="IPR052433">
    <property type="entry name" value="X-Pro_dipept-like"/>
</dbReference>
<name>A0A0L0G7G3_9EUKA</name>
<dbReference type="CDD" id="cd01087">
    <property type="entry name" value="Prolidase"/>
    <property type="match status" value="1"/>
</dbReference>
<dbReference type="eggNOG" id="KOG2414">
    <property type="taxonomic scope" value="Eukaryota"/>
</dbReference>
<reference evidence="7 8" key="1">
    <citation type="submission" date="2011-02" db="EMBL/GenBank/DDBJ databases">
        <title>The Genome Sequence of Sphaeroforma arctica JP610.</title>
        <authorList>
            <consortium name="The Broad Institute Genome Sequencing Platform"/>
            <person name="Russ C."/>
            <person name="Cuomo C."/>
            <person name="Young S.K."/>
            <person name="Zeng Q."/>
            <person name="Gargeya S."/>
            <person name="Alvarado L."/>
            <person name="Berlin A."/>
            <person name="Chapman S.B."/>
            <person name="Chen Z."/>
            <person name="Freedman E."/>
            <person name="Gellesch M."/>
            <person name="Goldberg J."/>
            <person name="Griggs A."/>
            <person name="Gujja S."/>
            <person name="Heilman E."/>
            <person name="Heiman D."/>
            <person name="Howarth C."/>
            <person name="Mehta T."/>
            <person name="Neiman D."/>
            <person name="Pearson M."/>
            <person name="Roberts A."/>
            <person name="Saif S."/>
            <person name="Shea T."/>
            <person name="Shenoy N."/>
            <person name="Sisk P."/>
            <person name="Stolte C."/>
            <person name="Sykes S."/>
            <person name="White J."/>
            <person name="Yandava C."/>
            <person name="Burger G."/>
            <person name="Gray M.W."/>
            <person name="Holland P.W.H."/>
            <person name="King N."/>
            <person name="Lang F.B.F."/>
            <person name="Roger A.J."/>
            <person name="Ruiz-Trillo I."/>
            <person name="Haas B."/>
            <person name="Nusbaum C."/>
            <person name="Birren B."/>
        </authorList>
    </citation>
    <scope>NUCLEOTIDE SEQUENCE [LARGE SCALE GENOMIC DNA]</scope>
    <source>
        <strain evidence="7 8">JP610</strain>
    </source>
</reference>
<accession>A0A0L0G7G3</accession>
<evidence type="ECO:0000256" key="2">
    <source>
        <dbReference type="ARBA" id="ARBA00008766"/>
    </source>
</evidence>
<dbReference type="SMART" id="SM01011">
    <property type="entry name" value="AMP_N"/>
    <property type="match status" value="1"/>
</dbReference>
<dbReference type="GO" id="GO:0005739">
    <property type="term" value="C:mitochondrion"/>
    <property type="evidence" value="ECO:0007669"/>
    <property type="project" value="TreeGrafter"/>
</dbReference>
<protein>
    <recommendedName>
        <fullName evidence="6">Aminopeptidase P N-terminal domain-containing protein</fullName>
    </recommendedName>
</protein>
<dbReference type="InterPro" id="IPR000994">
    <property type="entry name" value="Pept_M24"/>
</dbReference>
<gene>
    <name evidence="7" type="ORF">SARC_02832</name>
</gene>
<evidence type="ECO:0000259" key="6">
    <source>
        <dbReference type="SMART" id="SM01011"/>
    </source>
</evidence>
<dbReference type="PANTHER" id="PTHR43226">
    <property type="entry name" value="XAA-PRO AMINOPEPTIDASE 3"/>
    <property type="match status" value="1"/>
</dbReference>
<dbReference type="GeneID" id="25903336"/>
<dbReference type="Gene3D" id="3.40.350.10">
    <property type="entry name" value="Creatinase/prolidase N-terminal domain"/>
    <property type="match status" value="1"/>
</dbReference>
<dbReference type="SUPFAM" id="SSF55920">
    <property type="entry name" value="Creatinase/aminopeptidase"/>
    <property type="match status" value="1"/>
</dbReference>
<proteinExistence type="inferred from homology"/>
<feature type="domain" description="Aminopeptidase P N-terminal" evidence="6">
    <location>
        <begin position="90"/>
        <end position="232"/>
    </location>
</feature>
<dbReference type="FunFam" id="3.90.230.10:FF:000002">
    <property type="entry name" value="Xaa-Pro aminopeptidase 3"/>
    <property type="match status" value="1"/>
</dbReference>
<dbReference type="GO" id="GO:0030145">
    <property type="term" value="F:manganese ion binding"/>
    <property type="evidence" value="ECO:0007669"/>
    <property type="project" value="InterPro"/>
</dbReference>
<keyword evidence="8" id="KW-1185">Reference proteome</keyword>
<evidence type="ECO:0000256" key="4">
    <source>
        <dbReference type="ARBA" id="ARBA00022801"/>
    </source>
</evidence>